<evidence type="ECO:0000256" key="10">
    <source>
        <dbReference type="SAM" id="MobiDB-lite"/>
    </source>
</evidence>
<keyword evidence="15" id="KW-1185">Reference proteome</keyword>
<feature type="domain" description="TonB-dependent receptor plug" evidence="13">
    <location>
        <begin position="54"/>
        <end position="172"/>
    </location>
</feature>
<dbReference type="Proteomes" id="UP000198281">
    <property type="component" value="Unassembled WGS sequence"/>
</dbReference>
<dbReference type="InterPro" id="IPR036942">
    <property type="entry name" value="Beta-barrel_TonB_sf"/>
</dbReference>
<keyword evidence="14" id="KW-0675">Receptor</keyword>
<dbReference type="AlphaFoldDB" id="A0A239IQ59"/>
<evidence type="ECO:0000259" key="12">
    <source>
        <dbReference type="Pfam" id="PF00593"/>
    </source>
</evidence>
<feature type="region of interest" description="Disordered" evidence="10">
    <location>
        <begin position="235"/>
        <end position="261"/>
    </location>
</feature>
<dbReference type="GO" id="GO:0009279">
    <property type="term" value="C:cell outer membrane"/>
    <property type="evidence" value="ECO:0007669"/>
    <property type="project" value="UniProtKB-SubCell"/>
</dbReference>
<comment type="subcellular location">
    <subcellularLocation>
        <location evidence="1 8">Cell outer membrane</location>
        <topology evidence="1 8">Multi-pass membrane protein</topology>
    </subcellularLocation>
</comment>
<keyword evidence="3 8" id="KW-1134">Transmembrane beta strand</keyword>
<reference evidence="15" key="1">
    <citation type="submission" date="2017-06" db="EMBL/GenBank/DDBJ databases">
        <authorList>
            <person name="Varghese N."/>
            <person name="Submissions S."/>
        </authorList>
    </citation>
    <scope>NUCLEOTIDE SEQUENCE [LARGE SCALE GENOMIC DNA]</scope>
    <source>
        <strain evidence="15">LNB2</strain>
    </source>
</reference>
<evidence type="ECO:0000259" key="13">
    <source>
        <dbReference type="Pfam" id="PF07715"/>
    </source>
</evidence>
<keyword evidence="5 9" id="KW-0798">TonB box</keyword>
<dbReference type="Gene3D" id="2.40.170.20">
    <property type="entry name" value="TonB-dependent receptor, beta-barrel domain"/>
    <property type="match status" value="1"/>
</dbReference>
<evidence type="ECO:0000256" key="8">
    <source>
        <dbReference type="PROSITE-ProRule" id="PRU01360"/>
    </source>
</evidence>
<comment type="similarity">
    <text evidence="8 9">Belongs to the TonB-dependent receptor family.</text>
</comment>
<proteinExistence type="inferred from homology"/>
<feature type="chain" id="PRO_5012195961" evidence="11">
    <location>
        <begin position="29"/>
        <end position="1002"/>
    </location>
</feature>
<keyword evidence="4 8" id="KW-0812">Transmembrane</keyword>
<dbReference type="InterPro" id="IPR037066">
    <property type="entry name" value="Plug_dom_sf"/>
</dbReference>
<organism evidence="14 15">
    <name type="scientific">Edaphosphingomonas laterariae</name>
    <dbReference type="NCBI Taxonomy" id="861865"/>
    <lineage>
        <taxon>Bacteria</taxon>
        <taxon>Pseudomonadati</taxon>
        <taxon>Pseudomonadota</taxon>
        <taxon>Alphaproteobacteria</taxon>
        <taxon>Sphingomonadales</taxon>
        <taxon>Rhizorhabdaceae</taxon>
        <taxon>Edaphosphingomonas</taxon>
    </lineage>
</organism>
<dbReference type="PROSITE" id="PS52016">
    <property type="entry name" value="TONB_DEPENDENT_REC_3"/>
    <property type="match status" value="1"/>
</dbReference>
<dbReference type="OrthoDB" id="7051241at2"/>
<dbReference type="Pfam" id="PF07715">
    <property type="entry name" value="Plug"/>
    <property type="match status" value="1"/>
</dbReference>
<gene>
    <name evidence="14" type="ORF">SAMN06295912_12546</name>
</gene>
<keyword evidence="6 8" id="KW-0472">Membrane</keyword>
<evidence type="ECO:0000313" key="15">
    <source>
        <dbReference type="Proteomes" id="UP000198281"/>
    </source>
</evidence>
<evidence type="ECO:0000256" key="6">
    <source>
        <dbReference type="ARBA" id="ARBA00023136"/>
    </source>
</evidence>
<keyword evidence="2 8" id="KW-0813">Transport</keyword>
<dbReference type="PANTHER" id="PTHR47234">
    <property type="match status" value="1"/>
</dbReference>
<keyword evidence="7 8" id="KW-0998">Cell outer membrane</keyword>
<protein>
    <submittedName>
        <fullName evidence="14">TonB-dependent Receptor Plug Domain</fullName>
    </submittedName>
</protein>
<name>A0A239IQ59_9SPHN</name>
<sequence>MTCSTMKPRLLRGLSQMALMMLALPAFAQEQTADSDNAPAEDIIVTGSRIARPQTDFPNPITSVTAANIQESGRTNLTDFLIQTPALVGSQTSNANAGSNAAIGTSGLNLLNLRNLGEARTLVLVDGRRHVSSLPGTAAVDINTIPLDLVERVDVVTGGASAVYGADGVTGVVNFITKKDFEGLLARGQVGISGHGDAGNRFFSVTGGKNFGDGRGNITLNYEYDSEDRLEAYDRSRNFSRNRTTFQNNPDDPDDDPNIPDNIPLKDIRFFDSARGGGIDVDFDGVPDFRADGSPWDPGSFVPPFYQQGGDGTPRSDYIGDLLPDIERHNVNALFRYEIFDGIDFFAQGKYVKTKTFTISQPTFDFYSWIQPDNPYLPASLRQLALDNASNPDNPVPGQAGVLLNRDNFDLGTRGEDVDRETIRTVAGFNGDINEHAKFEFSYVYGQTKVKNRQIGNRYNDRFYAAMDAVDEGQFLTGTPNGNIVCRSNLDPTALPFQPIASPGITNFGSFTPGAASGCVPLNPFGEGSPSQQAIDWVTLTSVSHDKLTQHVVSGSISGDFGDLFSLPGGDVAFALGAEYRRESSKSTPDPADTAGFTFNNVLLPSKGHYDVTEVFGELNVPVLKNVPFAEELSFGAAIRFSDYSTIGKTTTWKVDGVYAPIRDITFRATYAEAVRAPNISELFDPSNQTFEFIDDPCDIANVNNGSSSRAANCAALLTAAGADPADFQDPNSASIPGTVAGNSNLTEETAKTTTAGVVLQPTFLPGFTASVDWYNIKIKSAITTVTAQRLADLCVDQATIDNQFCAAITRQVGGANAGAIDSFALFPQNVANFHTRGVDFMVNYQFDTSDTGRMSLNLVGGYLDKLTFIGSPGADPSDDRNVSDSVNGGPAPKWLFNFDATWKEGPLTINYGFNYFGKTLRFLRSTTAGDDDYVEGKYFKIKSKQEHEIQLGYDVTEEFNIYAGVNNLFDEKPDFASTFYPVSAVGRYFYAGARVKLGSVF</sequence>
<evidence type="ECO:0000256" key="9">
    <source>
        <dbReference type="RuleBase" id="RU003357"/>
    </source>
</evidence>
<evidence type="ECO:0000256" key="1">
    <source>
        <dbReference type="ARBA" id="ARBA00004571"/>
    </source>
</evidence>
<dbReference type="Gene3D" id="2.170.130.10">
    <property type="entry name" value="TonB-dependent receptor, plug domain"/>
    <property type="match status" value="1"/>
</dbReference>
<evidence type="ECO:0000256" key="7">
    <source>
        <dbReference type="ARBA" id="ARBA00023237"/>
    </source>
</evidence>
<evidence type="ECO:0000256" key="11">
    <source>
        <dbReference type="SAM" id="SignalP"/>
    </source>
</evidence>
<feature type="signal peptide" evidence="11">
    <location>
        <begin position="1"/>
        <end position="28"/>
    </location>
</feature>
<dbReference type="PANTHER" id="PTHR47234:SF2">
    <property type="entry name" value="TONB-DEPENDENT RECEPTOR"/>
    <property type="match status" value="1"/>
</dbReference>
<keyword evidence="11" id="KW-0732">Signal</keyword>
<evidence type="ECO:0000256" key="5">
    <source>
        <dbReference type="ARBA" id="ARBA00023077"/>
    </source>
</evidence>
<dbReference type="InterPro" id="IPR012910">
    <property type="entry name" value="Plug_dom"/>
</dbReference>
<feature type="domain" description="TonB-dependent receptor-like beta-barrel" evidence="12">
    <location>
        <begin position="414"/>
        <end position="969"/>
    </location>
</feature>
<dbReference type="InterPro" id="IPR039426">
    <property type="entry name" value="TonB-dep_rcpt-like"/>
</dbReference>
<dbReference type="EMBL" id="FZOS01000025">
    <property type="protein sequence ID" value="SNS94564.1"/>
    <property type="molecule type" value="Genomic_DNA"/>
</dbReference>
<dbReference type="RefSeq" id="WP_089220766.1">
    <property type="nucleotide sequence ID" value="NZ_FZOS01000025.1"/>
</dbReference>
<evidence type="ECO:0000313" key="14">
    <source>
        <dbReference type="EMBL" id="SNS94564.1"/>
    </source>
</evidence>
<accession>A0A239IQ59</accession>
<evidence type="ECO:0000256" key="3">
    <source>
        <dbReference type="ARBA" id="ARBA00022452"/>
    </source>
</evidence>
<dbReference type="SUPFAM" id="SSF56935">
    <property type="entry name" value="Porins"/>
    <property type="match status" value="1"/>
</dbReference>
<dbReference type="InterPro" id="IPR000531">
    <property type="entry name" value="Beta-barrel_TonB"/>
</dbReference>
<dbReference type="Pfam" id="PF00593">
    <property type="entry name" value="TonB_dep_Rec_b-barrel"/>
    <property type="match status" value="1"/>
</dbReference>
<evidence type="ECO:0000256" key="4">
    <source>
        <dbReference type="ARBA" id="ARBA00022692"/>
    </source>
</evidence>
<evidence type="ECO:0000256" key="2">
    <source>
        <dbReference type="ARBA" id="ARBA00022448"/>
    </source>
</evidence>